<sequence>MLLLQKAERTEIPSKEYHRLIATYREPARYAIHEALDLNKLQLLIYPTGQYKEIVSLTSFVGYPIITIPVGIANNSLPYGLTIHGKRNDHFKIFKLALALQNNGPPGRAPPQFLAQ</sequence>
<evidence type="ECO:0000313" key="1">
    <source>
        <dbReference type="EMBL" id="KAJ9077514.1"/>
    </source>
</evidence>
<protein>
    <submittedName>
        <fullName evidence="1">Uncharacterized protein</fullName>
    </submittedName>
</protein>
<reference evidence="1" key="1">
    <citation type="submission" date="2022-04" db="EMBL/GenBank/DDBJ databases">
        <title>Genome of the entomopathogenic fungus Entomophthora muscae.</title>
        <authorList>
            <person name="Elya C."/>
            <person name="Lovett B.R."/>
            <person name="Lee E."/>
            <person name="Macias A.M."/>
            <person name="Hajek A.E."/>
            <person name="De Bivort B.L."/>
            <person name="Kasson M.T."/>
            <person name="De Fine Licht H.H."/>
            <person name="Stajich J.E."/>
        </authorList>
    </citation>
    <scope>NUCLEOTIDE SEQUENCE</scope>
    <source>
        <strain evidence="1">Berkeley</strain>
    </source>
</reference>
<dbReference type="Proteomes" id="UP001165960">
    <property type="component" value="Unassembled WGS sequence"/>
</dbReference>
<evidence type="ECO:0000313" key="2">
    <source>
        <dbReference type="Proteomes" id="UP001165960"/>
    </source>
</evidence>
<name>A0ACC2TRY4_9FUNG</name>
<proteinExistence type="predicted"/>
<dbReference type="EMBL" id="QTSX02002193">
    <property type="protein sequence ID" value="KAJ9077514.1"/>
    <property type="molecule type" value="Genomic_DNA"/>
</dbReference>
<accession>A0ACC2TRY4</accession>
<gene>
    <name evidence="1" type="ORF">DSO57_1015915</name>
</gene>
<comment type="caution">
    <text evidence="1">The sequence shown here is derived from an EMBL/GenBank/DDBJ whole genome shotgun (WGS) entry which is preliminary data.</text>
</comment>
<keyword evidence="2" id="KW-1185">Reference proteome</keyword>
<organism evidence="1 2">
    <name type="scientific">Entomophthora muscae</name>
    <dbReference type="NCBI Taxonomy" id="34485"/>
    <lineage>
        <taxon>Eukaryota</taxon>
        <taxon>Fungi</taxon>
        <taxon>Fungi incertae sedis</taxon>
        <taxon>Zoopagomycota</taxon>
        <taxon>Entomophthoromycotina</taxon>
        <taxon>Entomophthoromycetes</taxon>
        <taxon>Entomophthorales</taxon>
        <taxon>Entomophthoraceae</taxon>
        <taxon>Entomophthora</taxon>
    </lineage>
</organism>